<dbReference type="PROSITE" id="PS51257">
    <property type="entry name" value="PROKAR_LIPOPROTEIN"/>
    <property type="match status" value="1"/>
</dbReference>
<protein>
    <submittedName>
        <fullName evidence="4">Cyclophilin-like fold protein</fullName>
    </submittedName>
</protein>
<evidence type="ECO:0000256" key="2">
    <source>
        <dbReference type="SAM" id="SignalP"/>
    </source>
</evidence>
<dbReference type="Proteomes" id="UP001596310">
    <property type="component" value="Unassembled WGS sequence"/>
</dbReference>
<dbReference type="Gene3D" id="2.40.100.20">
    <property type="match status" value="1"/>
</dbReference>
<evidence type="ECO:0000313" key="5">
    <source>
        <dbReference type="Proteomes" id="UP001596310"/>
    </source>
</evidence>
<dbReference type="Pfam" id="PF18050">
    <property type="entry name" value="Cyclophil_like2"/>
    <property type="match status" value="1"/>
</dbReference>
<gene>
    <name evidence="4" type="ORF">ACFQHW_12760</name>
</gene>
<dbReference type="InterPro" id="IPR029000">
    <property type="entry name" value="Cyclophilin-like_dom_sf"/>
</dbReference>
<feature type="chain" id="PRO_5046125146" evidence="2">
    <location>
        <begin position="25"/>
        <end position="197"/>
    </location>
</feature>
<keyword evidence="5" id="KW-1185">Reference proteome</keyword>
<reference evidence="5" key="1">
    <citation type="journal article" date="2019" name="Int. J. Syst. Evol. Microbiol.">
        <title>The Global Catalogue of Microorganisms (GCM) 10K type strain sequencing project: providing services to taxonomists for standard genome sequencing and annotation.</title>
        <authorList>
            <consortium name="The Broad Institute Genomics Platform"/>
            <consortium name="The Broad Institute Genome Sequencing Center for Infectious Disease"/>
            <person name="Wu L."/>
            <person name="Ma J."/>
        </authorList>
    </citation>
    <scope>NUCLEOTIDE SEQUENCE [LARGE SCALE GENOMIC DNA]</scope>
    <source>
        <strain evidence="5">CCM 8897</strain>
    </source>
</reference>
<dbReference type="RefSeq" id="WP_225422191.1">
    <property type="nucleotide sequence ID" value="NZ_JBHSSM010000038.1"/>
</dbReference>
<keyword evidence="2" id="KW-0732">Signal</keyword>
<dbReference type="SUPFAM" id="SSF50891">
    <property type="entry name" value="Cyclophilin-like"/>
    <property type="match status" value="1"/>
</dbReference>
<evidence type="ECO:0000259" key="3">
    <source>
        <dbReference type="Pfam" id="PF18050"/>
    </source>
</evidence>
<comment type="caution">
    <text evidence="4">The sequence shown here is derived from an EMBL/GenBank/DDBJ whole genome shotgun (WGS) entry which is preliminary data.</text>
</comment>
<feature type="region of interest" description="Disordered" evidence="1">
    <location>
        <begin position="51"/>
        <end position="72"/>
    </location>
</feature>
<sequence>MKTSQRRILMGAVLLLGLSFGLTACDTASNQGSASADSQSAATGDRIKTTQTANKRVAKDNAQIQTADKSRPTRVIKQGTKIKMHFGDTVITGVLNDSKTAKALIAKLPYTIHESRYDTDFCGTVDALPYNKSEEHYGWLNGDIDYATDAPYFTILFKGEENSEQYGSQVNIGVITTPLAKISNLEGSYDVRIELDE</sequence>
<evidence type="ECO:0000256" key="1">
    <source>
        <dbReference type="SAM" id="MobiDB-lite"/>
    </source>
</evidence>
<feature type="domain" description="Cyclophilin-like" evidence="3">
    <location>
        <begin position="84"/>
        <end position="194"/>
    </location>
</feature>
<accession>A0ABW1UU17</accession>
<evidence type="ECO:0000313" key="4">
    <source>
        <dbReference type="EMBL" id="MFC6316432.1"/>
    </source>
</evidence>
<proteinExistence type="predicted"/>
<name>A0ABW1UU17_9LACO</name>
<dbReference type="EMBL" id="JBHSSM010000038">
    <property type="protein sequence ID" value="MFC6316432.1"/>
    <property type="molecule type" value="Genomic_DNA"/>
</dbReference>
<dbReference type="InterPro" id="IPR041183">
    <property type="entry name" value="Cyclophilin-like"/>
</dbReference>
<feature type="signal peptide" evidence="2">
    <location>
        <begin position="1"/>
        <end position="24"/>
    </location>
</feature>
<organism evidence="4 5">
    <name type="scientific">Lapidilactobacillus achengensis</name>
    <dbReference type="NCBI Taxonomy" id="2486000"/>
    <lineage>
        <taxon>Bacteria</taxon>
        <taxon>Bacillati</taxon>
        <taxon>Bacillota</taxon>
        <taxon>Bacilli</taxon>
        <taxon>Lactobacillales</taxon>
        <taxon>Lactobacillaceae</taxon>
        <taxon>Lapidilactobacillus</taxon>
    </lineage>
</organism>